<dbReference type="Proteomes" id="UP001141806">
    <property type="component" value="Unassembled WGS sequence"/>
</dbReference>
<keyword evidence="2" id="KW-1185">Reference proteome</keyword>
<organism evidence="1 2">
    <name type="scientific">Protea cynaroides</name>
    <dbReference type="NCBI Taxonomy" id="273540"/>
    <lineage>
        <taxon>Eukaryota</taxon>
        <taxon>Viridiplantae</taxon>
        <taxon>Streptophyta</taxon>
        <taxon>Embryophyta</taxon>
        <taxon>Tracheophyta</taxon>
        <taxon>Spermatophyta</taxon>
        <taxon>Magnoliopsida</taxon>
        <taxon>Proteales</taxon>
        <taxon>Proteaceae</taxon>
        <taxon>Protea</taxon>
    </lineage>
</organism>
<sequence length="86" mass="9887">MFYKSGDRGPSHARLTILLRSWEALREGCVISTPNWVVNQTQATQDYGYSSLRLPTTMAAATTVETMCLRQLLQSHRYHHHLAQKR</sequence>
<comment type="caution">
    <text evidence="1">The sequence shown here is derived from an EMBL/GenBank/DDBJ whole genome shotgun (WGS) entry which is preliminary data.</text>
</comment>
<gene>
    <name evidence="1" type="ORF">NE237_002661</name>
</gene>
<protein>
    <submittedName>
        <fullName evidence="1">Uncharacterized protein</fullName>
    </submittedName>
</protein>
<proteinExistence type="predicted"/>
<dbReference type="EMBL" id="JAMYWD010001564">
    <property type="protein sequence ID" value="KAJ4942659.1"/>
    <property type="molecule type" value="Genomic_DNA"/>
</dbReference>
<evidence type="ECO:0000313" key="2">
    <source>
        <dbReference type="Proteomes" id="UP001141806"/>
    </source>
</evidence>
<evidence type="ECO:0000313" key="1">
    <source>
        <dbReference type="EMBL" id="KAJ4942659.1"/>
    </source>
</evidence>
<dbReference type="AlphaFoldDB" id="A0A9Q0GKC0"/>
<reference evidence="1" key="1">
    <citation type="journal article" date="2023" name="Plant J.">
        <title>The genome of the king protea, Protea cynaroides.</title>
        <authorList>
            <person name="Chang J."/>
            <person name="Duong T.A."/>
            <person name="Schoeman C."/>
            <person name="Ma X."/>
            <person name="Roodt D."/>
            <person name="Barker N."/>
            <person name="Li Z."/>
            <person name="Van de Peer Y."/>
            <person name="Mizrachi E."/>
        </authorList>
    </citation>
    <scope>NUCLEOTIDE SEQUENCE</scope>
    <source>
        <tissue evidence="1">Young leaves</tissue>
    </source>
</reference>
<accession>A0A9Q0GKC0</accession>
<name>A0A9Q0GKC0_9MAGN</name>